<keyword evidence="19 30" id="KW-0675">Receptor</keyword>
<dbReference type="Gene3D" id="1.10.510.10">
    <property type="entry name" value="Transferase(Phosphotransferase) domain 1"/>
    <property type="match status" value="1"/>
</dbReference>
<dbReference type="FunFam" id="3.80.10.10:FF:000627">
    <property type="entry name" value="Probable leucine-rich repeat receptor-like protein kinase At2g33170"/>
    <property type="match status" value="1"/>
</dbReference>
<dbReference type="FunFam" id="1.10.510.10:FF:000358">
    <property type="entry name" value="Putative leucine-rich repeat receptor-like serine/threonine-protein kinase"/>
    <property type="match status" value="1"/>
</dbReference>
<dbReference type="Gene3D" id="3.80.10.10">
    <property type="entry name" value="Ribonuclease Inhibitor"/>
    <property type="match status" value="5"/>
</dbReference>
<dbReference type="InterPro" id="IPR017441">
    <property type="entry name" value="Protein_kinase_ATP_BS"/>
</dbReference>
<evidence type="ECO:0000256" key="20">
    <source>
        <dbReference type="ARBA" id="ARBA00023180"/>
    </source>
</evidence>
<keyword evidence="13" id="KW-0677">Repeat</keyword>
<dbReference type="GO" id="GO:0005524">
    <property type="term" value="F:ATP binding"/>
    <property type="evidence" value="ECO:0007669"/>
    <property type="project" value="UniProtKB-UniRule"/>
</dbReference>
<evidence type="ECO:0000256" key="25">
    <source>
        <dbReference type="ARBA" id="ARBA00072040"/>
    </source>
</evidence>
<dbReference type="PROSITE" id="PS00108">
    <property type="entry name" value="PROTEIN_KINASE_ST"/>
    <property type="match status" value="1"/>
</dbReference>
<feature type="domain" description="Protein kinase" evidence="29">
    <location>
        <begin position="749"/>
        <end position="1051"/>
    </location>
</feature>
<comment type="catalytic activity">
    <reaction evidence="22">
        <text>L-seryl-[protein] + ATP = O-phospho-L-seryl-[protein] + ADP + H(+)</text>
        <dbReference type="Rhea" id="RHEA:17989"/>
        <dbReference type="Rhea" id="RHEA-COMP:9863"/>
        <dbReference type="Rhea" id="RHEA-COMP:11604"/>
        <dbReference type="ChEBI" id="CHEBI:15378"/>
        <dbReference type="ChEBI" id="CHEBI:29999"/>
        <dbReference type="ChEBI" id="CHEBI:30616"/>
        <dbReference type="ChEBI" id="CHEBI:83421"/>
        <dbReference type="ChEBI" id="CHEBI:456216"/>
        <dbReference type="EC" id="2.7.11.1"/>
    </reaction>
</comment>
<protein>
    <recommendedName>
        <fullName evidence="25">Receptor kinase-like protein Xa21</fullName>
        <ecNumber evidence="5">2.7.11.1</ecNumber>
    </recommendedName>
</protein>
<comment type="subcellular location">
    <subcellularLocation>
        <location evidence="1">Cell membrane</location>
        <topology evidence="1">Single-pass membrane protein</topology>
    </subcellularLocation>
    <subcellularLocation>
        <location evidence="2">Endoplasmic reticulum membrane</location>
        <topology evidence="2">Single-pass membrane protein</topology>
    </subcellularLocation>
    <subcellularLocation>
        <location evidence="3">Membrane</location>
        <topology evidence="3">Single-pass type I membrane protein</topology>
    </subcellularLocation>
</comment>
<evidence type="ECO:0000256" key="12">
    <source>
        <dbReference type="ARBA" id="ARBA00022729"/>
    </source>
</evidence>
<accession>A0A2I0ATY6</accession>
<feature type="binding site" evidence="26">
    <location>
        <position position="779"/>
    </location>
    <ligand>
        <name>ATP</name>
        <dbReference type="ChEBI" id="CHEBI:30616"/>
    </ligand>
</feature>
<dbReference type="PANTHER" id="PTHR27000:SF777">
    <property type="entry name" value="PROTEIN KINASE DOMAIN-CONTAINING PROTEIN"/>
    <property type="match status" value="1"/>
</dbReference>
<dbReference type="Gene3D" id="3.30.200.20">
    <property type="entry name" value="Phosphorylase Kinase, domain 1"/>
    <property type="match status" value="1"/>
</dbReference>
<keyword evidence="11 27" id="KW-0812">Transmembrane</keyword>
<dbReference type="InterPro" id="IPR008271">
    <property type="entry name" value="Ser/Thr_kinase_AS"/>
</dbReference>
<name>A0A2I0ATY6_9ASPA</name>
<dbReference type="AlphaFoldDB" id="A0A2I0ATY6"/>
<keyword evidence="12 28" id="KW-0732">Signal</keyword>
<dbReference type="SMART" id="SM00365">
    <property type="entry name" value="LRR_SD22"/>
    <property type="match status" value="8"/>
</dbReference>
<dbReference type="Pfam" id="PF00560">
    <property type="entry name" value="LRR_1"/>
    <property type="match status" value="11"/>
</dbReference>
<sequence length="1055" mass="115735">MDLQSCFKLSFLLLFFSFTASRNSSSDQASLLSFKSMVISDPSGALTSWNEATRISNWQGIFCGSRRHPGRVTALELPSMNLSGTLSSSLANLSLLQKIDLSGNNFKGKLPVELGSLVRLHYINMNFNSLEGGIPSTLSHCAKLQKLSLSDNQLNGEIPQNLGLLLRFQSISLRNNKLVGGIPSSFMNLSSLLYLDLSNNSLTGSLPAALGNLSALSYLDLSSNHLQGSIPNLENLMHFTHMDLSQNNLVGGIPPYIANLSSLTTLYLADNSLTGEIPHSIWSLSSLSVFGVQNNNLSGSLPPEMGNSLPNLRTLDLYNNQFHGNIPRSLCNASSLRIIDLSFNKFSGRIPPNLGALENLRTVILTDNSLEAKEEVDWYFLKSLTNCTSLKGLQLDRNNLGGNLPNFVANLSTLTWLSMGGNQIFGSLQMEIGNLINLTLLDVGPNLLSGAIPATLGRLQNLHILDLNGNSFTGEIPTSIGNLSHLNQLYLGFNALSGNIPTSIGDLLSLEYLSLDYNRLSGLIPKEIFSISTLSILLGLSHNSLMGPMPSEVGTLRNLNMLDVSENKLTGEIPSAIGECLLLEILLMRGNFFNGSIPSSMKELKGLQHLDLSNNNMSGHIPDFLGTFHLLQELNLSFNNFNGEVPKKGIFGNASAFSVLGNSDLCGGSTKLNLPPCLNQTPMKKHKSKQIILIIFSVTTLFLILLFSSIGTYYYRAKKSKTVDLDKFVLKNQLKKVSYYELFKATNGFSPENLIGEGSFGSVYKGSMNLDSEKEVAIKVLNLQQKGALKSFFAECEALRNIRHRNLVKILTSCSSTDFRGNEFKAMVFEFLPNESLEKWLHPEEDEGDLKMLNLSQRLNIAVDVGLALEYLHCHGNAPIVHCDLKPSNVLLDYDMIAHVGDFGLARFLDLRASRSIKNPSCSTNLKGSIGYVAPEYGVANEISTKGDVYSYGILLLEMFTGRRPTDESFKEGLNLHKYVDKAFPNEVMETVDSSISLLPQQGEQIHDQAALRCIISVLRIGLLCSRESPMERMGIAEVAKELQAVRDEYVRALT</sequence>
<keyword evidence="14 26" id="KW-0547">Nucleotide-binding</keyword>
<evidence type="ECO:0000256" key="19">
    <source>
        <dbReference type="ARBA" id="ARBA00023170"/>
    </source>
</evidence>
<feature type="transmembrane region" description="Helical" evidence="27">
    <location>
        <begin position="691"/>
        <end position="715"/>
    </location>
</feature>
<keyword evidence="15 30" id="KW-0418">Kinase</keyword>
<evidence type="ECO:0000313" key="31">
    <source>
        <dbReference type="Proteomes" id="UP000236161"/>
    </source>
</evidence>
<dbReference type="InterPro" id="IPR032675">
    <property type="entry name" value="LRR_dom_sf"/>
</dbReference>
<evidence type="ECO:0000256" key="8">
    <source>
        <dbReference type="ARBA" id="ARBA00022553"/>
    </source>
</evidence>
<dbReference type="FunFam" id="3.30.200.20:FF:000432">
    <property type="entry name" value="LRR receptor-like serine/threonine-protein kinase EFR"/>
    <property type="match status" value="1"/>
</dbReference>
<reference evidence="30 31" key="1">
    <citation type="journal article" date="2017" name="Nature">
        <title>The Apostasia genome and the evolution of orchids.</title>
        <authorList>
            <person name="Zhang G.Q."/>
            <person name="Liu K.W."/>
            <person name="Li Z."/>
            <person name="Lohaus R."/>
            <person name="Hsiao Y.Y."/>
            <person name="Niu S.C."/>
            <person name="Wang J.Y."/>
            <person name="Lin Y.C."/>
            <person name="Xu Q."/>
            <person name="Chen L.J."/>
            <person name="Yoshida K."/>
            <person name="Fujiwara S."/>
            <person name="Wang Z.W."/>
            <person name="Zhang Y.Q."/>
            <person name="Mitsuda N."/>
            <person name="Wang M."/>
            <person name="Liu G.H."/>
            <person name="Pecoraro L."/>
            <person name="Huang H.X."/>
            <person name="Xiao X.J."/>
            <person name="Lin M."/>
            <person name="Wu X.Y."/>
            <person name="Wu W.L."/>
            <person name="Chen Y.Y."/>
            <person name="Chang S.B."/>
            <person name="Sakamoto S."/>
            <person name="Ohme-Takagi M."/>
            <person name="Yagi M."/>
            <person name="Zeng S.J."/>
            <person name="Shen C.Y."/>
            <person name="Yeh C.M."/>
            <person name="Luo Y.B."/>
            <person name="Tsai W.C."/>
            <person name="Van de Peer Y."/>
            <person name="Liu Z.J."/>
        </authorList>
    </citation>
    <scope>NUCLEOTIDE SEQUENCE [LARGE SCALE GENOMIC DNA]</scope>
    <source>
        <strain evidence="31">cv. Shenzhen</strain>
        <tissue evidence="30">Stem</tissue>
    </source>
</reference>
<dbReference type="InterPro" id="IPR001611">
    <property type="entry name" value="Leu-rich_rpt"/>
</dbReference>
<evidence type="ECO:0000256" key="1">
    <source>
        <dbReference type="ARBA" id="ARBA00004162"/>
    </source>
</evidence>
<keyword evidence="31" id="KW-1185">Reference proteome</keyword>
<keyword evidence="7" id="KW-0723">Serine/threonine-protein kinase</keyword>
<evidence type="ECO:0000256" key="21">
    <source>
        <dbReference type="ARBA" id="ARBA00047899"/>
    </source>
</evidence>
<evidence type="ECO:0000256" key="3">
    <source>
        <dbReference type="ARBA" id="ARBA00004479"/>
    </source>
</evidence>
<evidence type="ECO:0000259" key="29">
    <source>
        <dbReference type="PROSITE" id="PS50011"/>
    </source>
</evidence>
<dbReference type="PRINTS" id="PR00019">
    <property type="entry name" value="LEURICHRPT"/>
</dbReference>
<evidence type="ECO:0000256" key="26">
    <source>
        <dbReference type="PROSITE-ProRule" id="PRU10141"/>
    </source>
</evidence>
<evidence type="ECO:0000256" key="7">
    <source>
        <dbReference type="ARBA" id="ARBA00022527"/>
    </source>
</evidence>
<dbReference type="GO" id="GO:0004674">
    <property type="term" value="F:protein serine/threonine kinase activity"/>
    <property type="evidence" value="ECO:0007669"/>
    <property type="project" value="UniProtKB-KW"/>
</dbReference>
<organism evidence="30 31">
    <name type="scientific">Apostasia shenzhenica</name>
    <dbReference type="NCBI Taxonomy" id="1088818"/>
    <lineage>
        <taxon>Eukaryota</taxon>
        <taxon>Viridiplantae</taxon>
        <taxon>Streptophyta</taxon>
        <taxon>Embryophyta</taxon>
        <taxon>Tracheophyta</taxon>
        <taxon>Spermatophyta</taxon>
        <taxon>Magnoliopsida</taxon>
        <taxon>Liliopsida</taxon>
        <taxon>Asparagales</taxon>
        <taxon>Orchidaceae</taxon>
        <taxon>Apostasioideae</taxon>
        <taxon>Apostasia</taxon>
    </lineage>
</organism>
<dbReference type="EC" id="2.7.11.1" evidence="5"/>
<comment type="catalytic activity">
    <reaction evidence="21">
        <text>L-threonyl-[protein] + ATP = O-phospho-L-threonyl-[protein] + ADP + H(+)</text>
        <dbReference type="Rhea" id="RHEA:46608"/>
        <dbReference type="Rhea" id="RHEA-COMP:11060"/>
        <dbReference type="Rhea" id="RHEA-COMP:11605"/>
        <dbReference type="ChEBI" id="CHEBI:15378"/>
        <dbReference type="ChEBI" id="CHEBI:30013"/>
        <dbReference type="ChEBI" id="CHEBI:30616"/>
        <dbReference type="ChEBI" id="CHEBI:61977"/>
        <dbReference type="ChEBI" id="CHEBI:456216"/>
        <dbReference type="EC" id="2.7.11.1"/>
    </reaction>
</comment>
<evidence type="ECO:0000256" key="17">
    <source>
        <dbReference type="ARBA" id="ARBA00022989"/>
    </source>
</evidence>
<dbReference type="Pfam" id="PF00069">
    <property type="entry name" value="Pkinase"/>
    <property type="match status" value="1"/>
</dbReference>
<proteinExistence type="inferred from homology"/>
<dbReference type="PROSITE" id="PS51450">
    <property type="entry name" value="LRR"/>
    <property type="match status" value="1"/>
</dbReference>
<comment type="function">
    <text evidence="24">The processed protein kinase Xa21 chain released by protein cleavage after X.oryzae pv. oryzae protein Ax21 detection translocates into the nucleus where it can bind and regulate WRKY62, a transcription factor. Confers resistance to the bacterial pathogen X.oryzae pv. oryzae (Xoo).</text>
</comment>
<dbReference type="SUPFAM" id="SSF56112">
    <property type="entry name" value="Protein kinase-like (PK-like)"/>
    <property type="match status" value="1"/>
</dbReference>
<keyword evidence="9" id="KW-0433">Leucine-rich repeat</keyword>
<keyword evidence="10 30" id="KW-0808">Transferase</keyword>
<dbReference type="STRING" id="1088818.A0A2I0ATY6"/>
<dbReference type="Proteomes" id="UP000236161">
    <property type="component" value="Unassembled WGS sequence"/>
</dbReference>
<keyword evidence="16 26" id="KW-0067">ATP-binding</keyword>
<evidence type="ECO:0000256" key="14">
    <source>
        <dbReference type="ARBA" id="ARBA00022741"/>
    </source>
</evidence>
<evidence type="ECO:0000256" key="23">
    <source>
        <dbReference type="ARBA" id="ARBA00054320"/>
    </source>
</evidence>
<dbReference type="SMART" id="SM00220">
    <property type="entry name" value="S_TKc"/>
    <property type="match status" value="1"/>
</dbReference>
<evidence type="ECO:0000256" key="15">
    <source>
        <dbReference type="ARBA" id="ARBA00022777"/>
    </source>
</evidence>
<keyword evidence="20" id="KW-0325">Glycoprotein</keyword>
<evidence type="ECO:0000256" key="2">
    <source>
        <dbReference type="ARBA" id="ARBA00004389"/>
    </source>
</evidence>
<dbReference type="GO" id="GO:0005886">
    <property type="term" value="C:plasma membrane"/>
    <property type="evidence" value="ECO:0007669"/>
    <property type="project" value="UniProtKB-SubCell"/>
</dbReference>
<dbReference type="InterPro" id="IPR011009">
    <property type="entry name" value="Kinase-like_dom_sf"/>
</dbReference>
<dbReference type="InterPro" id="IPR013210">
    <property type="entry name" value="LRR_N_plant-typ"/>
</dbReference>
<feature type="signal peptide" evidence="28">
    <location>
        <begin position="1"/>
        <end position="21"/>
    </location>
</feature>
<dbReference type="FunFam" id="3.80.10.10:FF:000288">
    <property type="entry name" value="LRR receptor-like serine/threonine-protein kinase EFR"/>
    <property type="match status" value="1"/>
</dbReference>
<dbReference type="PROSITE" id="PS00107">
    <property type="entry name" value="PROTEIN_KINASE_ATP"/>
    <property type="match status" value="1"/>
</dbReference>
<evidence type="ECO:0000256" key="9">
    <source>
        <dbReference type="ARBA" id="ARBA00022614"/>
    </source>
</evidence>
<evidence type="ECO:0000256" key="13">
    <source>
        <dbReference type="ARBA" id="ARBA00022737"/>
    </source>
</evidence>
<comment type="function">
    <text evidence="23">Receptor kinase that detects X.oryzae pv. oryzae protein Ax21 to promote innate immunity. Following X.oryzae pv. oryzae protein Ax21 detection, undergoes cleavage, releasing the processed protein kinase Xa21 chain.</text>
</comment>
<keyword evidence="8" id="KW-0597">Phosphoprotein</keyword>
<evidence type="ECO:0000256" key="18">
    <source>
        <dbReference type="ARBA" id="ARBA00023136"/>
    </source>
</evidence>
<dbReference type="InterPro" id="IPR003591">
    <property type="entry name" value="Leu-rich_rpt_typical-subtyp"/>
</dbReference>
<dbReference type="FunFam" id="3.80.10.10:FF:000383">
    <property type="entry name" value="Leucine-rich repeat receptor protein kinase EMS1"/>
    <property type="match status" value="1"/>
</dbReference>
<evidence type="ECO:0000256" key="27">
    <source>
        <dbReference type="SAM" id="Phobius"/>
    </source>
</evidence>
<keyword evidence="17 27" id="KW-1133">Transmembrane helix</keyword>
<dbReference type="GO" id="GO:0005789">
    <property type="term" value="C:endoplasmic reticulum membrane"/>
    <property type="evidence" value="ECO:0007669"/>
    <property type="project" value="UniProtKB-SubCell"/>
</dbReference>
<dbReference type="Pfam" id="PF13855">
    <property type="entry name" value="LRR_8"/>
    <property type="match status" value="1"/>
</dbReference>
<evidence type="ECO:0000256" key="10">
    <source>
        <dbReference type="ARBA" id="ARBA00022679"/>
    </source>
</evidence>
<keyword evidence="18 27" id="KW-0472">Membrane</keyword>
<dbReference type="PANTHER" id="PTHR27000">
    <property type="entry name" value="LEUCINE-RICH REPEAT RECEPTOR-LIKE PROTEIN KINASE FAMILY PROTEIN-RELATED"/>
    <property type="match status" value="1"/>
</dbReference>
<gene>
    <name evidence="30" type="ORF">AXF42_Ash001108</name>
</gene>
<evidence type="ECO:0000256" key="6">
    <source>
        <dbReference type="ARBA" id="ARBA00022475"/>
    </source>
</evidence>
<evidence type="ECO:0000256" key="11">
    <source>
        <dbReference type="ARBA" id="ARBA00022692"/>
    </source>
</evidence>
<evidence type="ECO:0000256" key="22">
    <source>
        <dbReference type="ARBA" id="ARBA00048679"/>
    </source>
</evidence>
<dbReference type="OrthoDB" id="676979at2759"/>
<evidence type="ECO:0000256" key="5">
    <source>
        <dbReference type="ARBA" id="ARBA00012513"/>
    </source>
</evidence>
<evidence type="ECO:0000256" key="28">
    <source>
        <dbReference type="SAM" id="SignalP"/>
    </source>
</evidence>
<comment type="similarity">
    <text evidence="4">Belongs to the protein kinase superfamily. Ser/Thr protein kinase family.</text>
</comment>
<evidence type="ECO:0000313" key="30">
    <source>
        <dbReference type="EMBL" id="PKA59015.1"/>
    </source>
</evidence>
<dbReference type="InterPro" id="IPR000719">
    <property type="entry name" value="Prot_kinase_dom"/>
</dbReference>
<dbReference type="Pfam" id="PF08263">
    <property type="entry name" value="LRRNT_2"/>
    <property type="match status" value="1"/>
</dbReference>
<dbReference type="GO" id="GO:0106310">
    <property type="term" value="F:protein serine kinase activity"/>
    <property type="evidence" value="ECO:0007669"/>
    <property type="project" value="RHEA"/>
</dbReference>
<dbReference type="SMART" id="SM00369">
    <property type="entry name" value="LRR_TYP"/>
    <property type="match status" value="11"/>
</dbReference>
<evidence type="ECO:0000256" key="4">
    <source>
        <dbReference type="ARBA" id="ARBA00008684"/>
    </source>
</evidence>
<dbReference type="EMBL" id="KZ451950">
    <property type="protein sequence ID" value="PKA59015.1"/>
    <property type="molecule type" value="Genomic_DNA"/>
</dbReference>
<dbReference type="SUPFAM" id="SSF52058">
    <property type="entry name" value="L domain-like"/>
    <property type="match status" value="2"/>
</dbReference>
<evidence type="ECO:0000256" key="16">
    <source>
        <dbReference type="ARBA" id="ARBA00022840"/>
    </source>
</evidence>
<feature type="chain" id="PRO_5014147118" description="Receptor kinase-like protein Xa21" evidence="28">
    <location>
        <begin position="22"/>
        <end position="1055"/>
    </location>
</feature>
<evidence type="ECO:0000256" key="24">
    <source>
        <dbReference type="ARBA" id="ARBA00056628"/>
    </source>
</evidence>
<dbReference type="PROSITE" id="PS50011">
    <property type="entry name" value="PROTEIN_KINASE_DOM"/>
    <property type="match status" value="1"/>
</dbReference>
<dbReference type="FunFam" id="3.80.10.10:FF:000299">
    <property type="entry name" value="Piriformospora indica-insensitive protein 2"/>
    <property type="match status" value="1"/>
</dbReference>
<keyword evidence="6" id="KW-1003">Cell membrane</keyword>